<proteinExistence type="predicted"/>
<dbReference type="EMBL" id="KI669462">
    <property type="protein sequence ID" value="OCF58141.1"/>
    <property type="molecule type" value="Genomic_DNA"/>
</dbReference>
<dbReference type="SUPFAM" id="SSF56112">
    <property type="entry name" value="Protein kinase-like (PK-like)"/>
    <property type="match status" value="1"/>
</dbReference>
<accession>A0A1B9IRH4</accession>
<evidence type="ECO:0008006" key="3">
    <source>
        <dbReference type="Google" id="ProtNLM"/>
    </source>
</evidence>
<sequence length="422" mass="49372">MYQPEVDQIMELLKPEIIKAEVEYLRLGHNVKQVHIPDKWLLFAIGFYGSFNFHIKIEFDDGEFWMMRIRRRKGRDYPDGPLKLNLESEVATNRILHKAGLKVPHAHLRLKDSKFHPKLIYCYQTFMNGALWRPWYYPDTCDLPLEEPSIRLLNGIANWFLEMEKLKFDQVGSPCFGKDEDDIIIGPLISRHPVYTTPPYNQGPFKTAQDKWLAIIDNKISLILSRNYCTPDGELQEYFMLKQARELVKDCEEMENPGPFYIKHDDDRFDHIRAEEETGEFTGILDWEWAYTTNKEEAFAAPNGFVPADYKKGKNDILSTRELALIDAYTSHGRPDLAECVRKGRKYHRLIDFLRHDVYDVQIINALERAFLGLPDNHIGQPSTLEDWLEAMKEKFKDDEGLSTLWTYPVATLKLPEELKNP</sequence>
<dbReference type="InterPro" id="IPR011009">
    <property type="entry name" value="Kinase-like_dom_sf"/>
</dbReference>
<protein>
    <recommendedName>
        <fullName evidence="3">Aminoglycoside phosphotransferase domain-containing protein</fullName>
    </recommendedName>
</protein>
<name>A0A1B9IRH4_9TREE</name>
<dbReference type="PANTHER" id="PTHR21310">
    <property type="entry name" value="AMINOGLYCOSIDE PHOSPHOTRANSFERASE-RELATED-RELATED"/>
    <property type="match status" value="1"/>
</dbReference>
<dbReference type="Proteomes" id="UP000092583">
    <property type="component" value="Unassembled WGS sequence"/>
</dbReference>
<dbReference type="OrthoDB" id="2564497at2759"/>
<dbReference type="InterPro" id="IPR051678">
    <property type="entry name" value="AGP_Transferase"/>
</dbReference>
<dbReference type="AlphaFoldDB" id="A0A1B9IRH4"/>
<dbReference type="PANTHER" id="PTHR21310:SF15">
    <property type="entry name" value="AMINOGLYCOSIDE PHOSPHOTRANSFERASE DOMAIN-CONTAINING PROTEIN"/>
    <property type="match status" value="1"/>
</dbReference>
<gene>
    <name evidence="1" type="ORF">L486_04171</name>
</gene>
<reference evidence="1 2" key="1">
    <citation type="submission" date="2013-07" db="EMBL/GenBank/DDBJ databases">
        <title>The Genome Sequence of Kwoniella mangroviensis CBS10435.</title>
        <authorList>
            <consortium name="The Broad Institute Genome Sequencing Platform"/>
            <person name="Cuomo C."/>
            <person name="Litvintseva A."/>
            <person name="Chen Y."/>
            <person name="Heitman J."/>
            <person name="Sun S."/>
            <person name="Springer D."/>
            <person name="Dromer F."/>
            <person name="Young S.K."/>
            <person name="Zeng Q."/>
            <person name="Gargeya S."/>
            <person name="Fitzgerald M."/>
            <person name="Abouelleil A."/>
            <person name="Alvarado L."/>
            <person name="Berlin A.M."/>
            <person name="Chapman S.B."/>
            <person name="Dewar J."/>
            <person name="Goldberg J."/>
            <person name="Griggs A."/>
            <person name="Gujja S."/>
            <person name="Hansen M."/>
            <person name="Howarth C."/>
            <person name="Imamovic A."/>
            <person name="Larimer J."/>
            <person name="McCowan C."/>
            <person name="Murphy C."/>
            <person name="Pearson M."/>
            <person name="Priest M."/>
            <person name="Roberts A."/>
            <person name="Saif S."/>
            <person name="Shea T."/>
            <person name="Sykes S."/>
            <person name="Wortman J."/>
            <person name="Nusbaum C."/>
            <person name="Birren B."/>
        </authorList>
    </citation>
    <scope>NUCLEOTIDE SEQUENCE [LARGE SCALE GENOMIC DNA]</scope>
    <source>
        <strain evidence="1 2">CBS 10435</strain>
    </source>
</reference>
<dbReference type="STRING" id="1331196.A0A1B9IRH4"/>
<keyword evidence="2" id="KW-1185">Reference proteome</keyword>
<evidence type="ECO:0000313" key="2">
    <source>
        <dbReference type="Proteomes" id="UP000092583"/>
    </source>
</evidence>
<organism evidence="1 2">
    <name type="scientific">Kwoniella mangroviensis CBS 10435</name>
    <dbReference type="NCBI Taxonomy" id="1331196"/>
    <lineage>
        <taxon>Eukaryota</taxon>
        <taxon>Fungi</taxon>
        <taxon>Dikarya</taxon>
        <taxon>Basidiomycota</taxon>
        <taxon>Agaricomycotina</taxon>
        <taxon>Tremellomycetes</taxon>
        <taxon>Tremellales</taxon>
        <taxon>Cryptococcaceae</taxon>
        <taxon>Kwoniella</taxon>
    </lineage>
</organism>
<evidence type="ECO:0000313" key="1">
    <source>
        <dbReference type="EMBL" id="OCF58141.1"/>
    </source>
</evidence>
<reference evidence="2" key="2">
    <citation type="submission" date="2013-12" db="EMBL/GenBank/DDBJ databases">
        <title>Evolution of pathogenesis and genome organization in the Tremellales.</title>
        <authorList>
            <person name="Cuomo C."/>
            <person name="Litvintseva A."/>
            <person name="Heitman J."/>
            <person name="Chen Y."/>
            <person name="Sun S."/>
            <person name="Springer D."/>
            <person name="Dromer F."/>
            <person name="Young S."/>
            <person name="Zeng Q."/>
            <person name="Chapman S."/>
            <person name="Gujja S."/>
            <person name="Saif S."/>
            <person name="Birren B."/>
        </authorList>
    </citation>
    <scope>NUCLEOTIDE SEQUENCE [LARGE SCALE GENOMIC DNA]</scope>
    <source>
        <strain evidence="2">CBS 10435</strain>
    </source>
</reference>